<dbReference type="Proteomes" id="UP000000245">
    <property type="component" value="Chromosome"/>
</dbReference>
<feature type="compositionally biased region" description="Basic and acidic residues" evidence="1">
    <location>
        <begin position="206"/>
        <end position="216"/>
    </location>
</feature>
<dbReference type="EMBL" id="CP000697">
    <property type="protein sequence ID" value="ABQ31472.1"/>
    <property type="molecule type" value="Genomic_DNA"/>
</dbReference>
<gene>
    <name evidence="2" type="ordered locus">Acry_2277</name>
</gene>
<dbReference type="AlphaFoldDB" id="A5G0U0"/>
<dbReference type="KEGG" id="acr:Acry_2277"/>
<name>A5G0U0_ACICJ</name>
<keyword evidence="3" id="KW-1185">Reference proteome</keyword>
<proteinExistence type="predicted"/>
<organism evidence="2 3">
    <name type="scientific">Acidiphilium cryptum (strain JF-5)</name>
    <dbReference type="NCBI Taxonomy" id="349163"/>
    <lineage>
        <taxon>Bacteria</taxon>
        <taxon>Pseudomonadati</taxon>
        <taxon>Pseudomonadota</taxon>
        <taxon>Alphaproteobacteria</taxon>
        <taxon>Acetobacterales</taxon>
        <taxon>Acidocellaceae</taxon>
        <taxon>Acidiphilium</taxon>
    </lineage>
</organism>
<accession>A5G0U0</accession>
<reference evidence="2 3" key="1">
    <citation type="submission" date="2007-05" db="EMBL/GenBank/DDBJ databases">
        <title>Complete sequence of chromosome of Acidiphilium cryptum JF-5.</title>
        <authorList>
            <consortium name="US DOE Joint Genome Institute"/>
            <person name="Copeland A."/>
            <person name="Lucas S."/>
            <person name="Lapidus A."/>
            <person name="Barry K."/>
            <person name="Detter J.C."/>
            <person name="Glavina del Rio T."/>
            <person name="Hammon N."/>
            <person name="Israni S."/>
            <person name="Dalin E."/>
            <person name="Tice H."/>
            <person name="Pitluck S."/>
            <person name="Sims D."/>
            <person name="Brettin T."/>
            <person name="Bruce D."/>
            <person name="Han C."/>
            <person name="Schmutz J."/>
            <person name="Larimer F."/>
            <person name="Land M."/>
            <person name="Hauser L."/>
            <person name="Kyrpides N."/>
            <person name="Kim E."/>
            <person name="Magnuson T."/>
            <person name="Richardson P."/>
        </authorList>
    </citation>
    <scope>NUCLEOTIDE SEQUENCE [LARGE SCALE GENOMIC DNA]</scope>
    <source>
        <strain evidence="2 3">JF-5</strain>
    </source>
</reference>
<evidence type="ECO:0000256" key="1">
    <source>
        <dbReference type="SAM" id="MobiDB-lite"/>
    </source>
</evidence>
<evidence type="ECO:0000313" key="3">
    <source>
        <dbReference type="Proteomes" id="UP000000245"/>
    </source>
</evidence>
<feature type="region of interest" description="Disordered" evidence="1">
    <location>
        <begin position="189"/>
        <end position="216"/>
    </location>
</feature>
<protein>
    <submittedName>
        <fullName evidence="2">Uncharacterized protein</fullName>
    </submittedName>
</protein>
<dbReference type="eggNOG" id="COG3464">
    <property type="taxonomic scope" value="Bacteria"/>
</dbReference>
<sequence>MPAPYARTRAAGHPATLTRAEHIQWDGTQLRQALNRQIVDLAGRGVPIKAMERTTGASCQTFRKILSGQRHDTFWQRQSALDAWSLTLEAEWNAGRRVGSELWRRLKASGFTGSLRMVSERTTRRRCLVAMGQRSGRRQNYTPQIHKVPDVRPRQDRFAQGAVHGARMTTSAGNLSQTLPSMPATFTSTDSGSEFCASWNRPSIQSDRKTPEDKSL</sequence>
<evidence type="ECO:0000313" key="2">
    <source>
        <dbReference type="EMBL" id="ABQ31472.1"/>
    </source>
</evidence>
<dbReference type="HOGENOM" id="CLU_1275411_0_0_5"/>